<evidence type="ECO:0000313" key="2">
    <source>
        <dbReference type="Proteomes" id="UP000275408"/>
    </source>
</evidence>
<keyword evidence="2" id="KW-1185">Reference proteome</keyword>
<dbReference type="AlphaFoldDB" id="A0A3M6UEX8"/>
<dbReference type="Proteomes" id="UP000275408">
    <property type="component" value="Unassembled WGS sequence"/>
</dbReference>
<name>A0A3M6UEX8_POCDA</name>
<protein>
    <submittedName>
        <fullName evidence="1">Uncharacterized protein</fullName>
    </submittedName>
</protein>
<dbReference type="EMBL" id="RCHS01001698">
    <property type="protein sequence ID" value="RMX52136.1"/>
    <property type="molecule type" value="Genomic_DNA"/>
</dbReference>
<evidence type="ECO:0000313" key="1">
    <source>
        <dbReference type="EMBL" id="RMX52136.1"/>
    </source>
</evidence>
<sequence>MSTVSAGVPVILLFLTRSFKEFEKKSCSSKTFGFFSNKLSLERGISSEQQLGKNIFHLRGQRLLSLIE</sequence>
<feature type="non-terminal residue" evidence="1">
    <location>
        <position position="68"/>
    </location>
</feature>
<comment type="caution">
    <text evidence="1">The sequence shown here is derived from an EMBL/GenBank/DDBJ whole genome shotgun (WGS) entry which is preliminary data.</text>
</comment>
<organism evidence="1 2">
    <name type="scientific">Pocillopora damicornis</name>
    <name type="common">Cauliflower coral</name>
    <name type="synonym">Millepora damicornis</name>
    <dbReference type="NCBI Taxonomy" id="46731"/>
    <lineage>
        <taxon>Eukaryota</taxon>
        <taxon>Metazoa</taxon>
        <taxon>Cnidaria</taxon>
        <taxon>Anthozoa</taxon>
        <taxon>Hexacorallia</taxon>
        <taxon>Scleractinia</taxon>
        <taxon>Astrocoeniina</taxon>
        <taxon>Pocilloporidae</taxon>
        <taxon>Pocillopora</taxon>
    </lineage>
</organism>
<accession>A0A3M6UEX8</accession>
<gene>
    <name evidence="1" type="ORF">pdam_00015163</name>
</gene>
<proteinExistence type="predicted"/>
<reference evidence="1 2" key="1">
    <citation type="journal article" date="2018" name="Sci. Rep.">
        <title>Comparative analysis of the Pocillopora damicornis genome highlights role of immune system in coral evolution.</title>
        <authorList>
            <person name="Cunning R."/>
            <person name="Bay R.A."/>
            <person name="Gillette P."/>
            <person name="Baker A.C."/>
            <person name="Traylor-Knowles N."/>
        </authorList>
    </citation>
    <scope>NUCLEOTIDE SEQUENCE [LARGE SCALE GENOMIC DNA]</scope>
    <source>
        <strain evidence="1">RSMAS</strain>
        <tissue evidence="1">Whole animal</tissue>
    </source>
</reference>